<organism evidence="2 3">
    <name type="scientific">Kineococcus glutinatus</name>
    <dbReference type="NCBI Taxonomy" id="1070872"/>
    <lineage>
        <taxon>Bacteria</taxon>
        <taxon>Bacillati</taxon>
        <taxon>Actinomycetota</taxon>
        <taxon>Actinomycetes</taxon>
        <taxon>Kineosporiales</taxon>
        <taxon>Kineosporiaceae</taxon>
        <taxon>Kineococcus</taxon>
    </lineage>
</organism>
<gene>
    <name evidence="2" type="ORF">GCM10023225_19360</name>
</gene>
<reference evidence="3" key="1">
    <citation type="journal article" date="2019" name="Int. J. Syst. Evol. Microbiol.">
        <title>The Global Catalogue of Microorganisms (GCM) 10K type strain sequencing project: providing services to taxonomists for standard genome sequencing and annotation.</title>
        <authorList>
            <consortium name="The Broad Institute Genomics Platform"/>
            <consortium name="The Broad Institute Genome Sequencing Center for Infectious Disease"/>
            <person name="Wu L."/>
            <person name="Ma J."/>
        </authorList>
    </citation>
    <scope>NUCLEOTIDE SEQUENCE [LARGE SCALE GENOMIC DNA]</scope>
    <source>
        <strain evidence="3">JCM 18126</strain>
    </source>
</reference>
<dbReference type="EMBL" id="BAABIL010000267">
    <property type="protein sequence ID" value="GAA4978908.1"/>
    <property type="molecule type" value="Genomic_DNA"/>
</dbReference>
<keyword evidence="1" id="KW-0175">Coiled coil</keyword>
<evidence type="ECO:0000313" key="2">
    <source>
        <dbReference type="EMBL" id="GAA4978908.1"/>
    </source>
</evidence>
<feature type="coiled-coil region" evidence="1">
    <location>
        <begin position="19"/>
        <end position="46"/>
    </location>
</feature>
<name>A0ABP9HVD3_9ACTN</name>
<accession>A0ABP9HVD3</accession>
<evidence type="ECO:0000256" key="1">
    <source>
        <dbReference type="SAM" id="Coils"/>
    </source>
</evidence>
<keyword evidence="3" id="KW-1185">Reference proteome</keyword>
<protein>
    <submittedName>
        <fullName evidence="2">Uncharacterized protein</fullName>
    </submittedName>
</protein>
<dbReference type="Proteomes" id="UP001501195">
    <property type="component" value="Unassembled WGS sequence"/>
</dbReference>
<sequence>MLTIRTSMPDYLQGCRAALADLLELLQREGRELEVARERLARLTAEVVSEYDTGQDLDLGVEDPDEVMRAATRHTEGYWQPDAHSEDLRRQVARAQTDVVAHREAAAAAAGAVLQIAEQGLLLAHGSRERATGRGREVCTGQPISTVVLAARDQAAQRPGDSPQREITSCFTTLADLVDPAFAEHRHERLSTAVLRLLGWEDLAAVEADLTALG</sequence>
<comment type="caution">
    <text evidence="2">The sequence shown here is derived from an EMBL/GenBank/DDBJ whole genome shotgun (WGS) entry which is preliminary data.</text>
</comment>
<evidence type="ECO:0000313" key="3">
    <source>
        <dbReference type="Proteomes" id="UP001501195"/>
    </source>
</evidence>
<dbReference type="RefSeq" id="WP_345712290.1">
    <property type="nucleotide sequence ID" value="NZ_BAABIL010000267.1"/>
</dbReference>
<proteinExistence type="predicted"/>